<accession>A0A7S3YIQ0</accession>
<dbReference type="Pfam" id="PF02493">
    <property type="entry name" value="MORN"/>
    <property type="match status" value="6"/>
</dbReference>
<evidence type="ECO:0000313" key="3">
    <source>
        <dbReference type="EMBL" id="CAE0652856.1"/>
    </source>
</evidence>
<dbReference type="PANTHER" id="PTHR23084:SF263">
    <property type="entry name" value="MORN REPEAT-CONTAINING PROTEIN 1"/>
    <property type="match status" value="1"/>
</dbReference>
<name>A0A7S3YIQ0_HETAK</name>
<dbReference type="AlphaFoldDB" id="A0A7S3YIQ0"/>
<dbReference type="EMBL" id="HBIU01059941">
    <property type="protein sequence ID" value="CAE0652856.1"/>
    <property type="molecule type" value="Transcribed_RNA"/>
</dbReference>
<dbReference type="PANTHER" id="PTHR23084">
    <property type="entry name" value="PHOSPHATIDYLINOSITOL-4-PHOSPHATE 5-KINASE RELATED"/>
    <property type="match status" value="1"/>
</dbReference>
<organism evidence="3">
    <name type="scientific">Heterosigma akashiwo</name>
    <name type="common">Chromophytic alga</name>
    <name type="synonym">Heterosigma carterae</name>
    <dbReference type="NCBI Taxonomy" id="2829"/>
    <lineage>
        <taxon>Eukaryota</taxon>
        <taxon>Sar</taxon>
        <taxon>Stramenopiles</taxon>
        <taxon>Ochrophyta</taxon>
        <taxon>Raphidophyceae</taxon>
        <taxon>Chattonellales</taxon>
        <taxon>Chattonellaceae</taxon>
        <taxon>Heterosigma</taxon>
    </lineage>
</organism>
<reference evidence="3" key="1">
    <citation type="submission" date="2021-01" db="EMBL/GenBank/DDBJ databases">
        <authorList>
            <person name="Corre E."/>
            <person name="Pelletier E."/>
            <person name="Niang G."/>
            <person name="Scheremetjew M."/>
            <person name="Finn R."/>
            <person name="Kale V."/>
            <person name="Holt S."/>
            <person name="Cochrane G."/>
            <person name="Meng A."/>
            <person name="Brown T."/>
            <person name="Cohen L."/>
        </authorList>
    </citation>
    <scope>NUCLEOTIDE SEQUENCE</scope>
    <source>
        <strain evidence="3">CCMP3107</strain>
    </source>
</reference>
<sequence>MHGTGVKVSHLGDKYVGEYQEDQRQGYGVYTWPNGDRYEGEWQNNLMEGLGIKYFFVSGESYDGEWQGSKAHGMGTKYFANGDRHEGMYQNDVREGRGKYFWSNGDFYEGTWVNGQQTGLGTYRFANGDVYEGIWRRGKKHGTGYLKVYRETSPLNIAGQDQVTTQQTRQNIINMEVDQTNTENGENAANTMDQNSINGPTIGTRSGGSSTHSSGGVQETVWLEFWEHGRRLKRYQVTQEFRRNLPIPLDVGAFRRWEKSKSGLSLLATIQQHPP</sequence>
<gene>
    <name evidence="3" type="ORF">HAKA00212_LOCUS25945</name>
</gene>
<dbReference type="SMART" id="SM00698">
    <property type="entry name" value="MORN"/>
    <property type="match status" value="6"/>
</dbReference>
<dbReference type="FunFam" id="2.20.110.10:FF:000002">
    <property type="entry name" value="Phosphatidylinositol 4-phosphate 5-kinase 8"/>
    <property type="match status" value="2"/>
</dbReference>
<keyword evidence="1" id="KW-0677">Repeat</keyword>
<dbReference type="SUPFAM" id="SSF82185">
    <property type="entry name" value="Histone H3 K4-specific methyltransferase SET7/9 N-terminal domain"/>
    <property type="match status" value="2"/>
</dbReference>
<feature type="compositionally biased region" description="Low complexity" evidence="2">
    <location>
        <begin position="199"/>
        <end position="215"/>
    </location>
</feature>
<proteinExistence type="predicted"/>
<dbReference type="InterPro" id="IPR003409">
    <property type="entry name" value="MORN"/>
</dbReference>
<feature type="region of interest" description="Disordered" evidence="2">
    <location>
        <begin position="192"/>
        <end position="215"/>
    </location>
</feature>
<evidence type="ECO:0000256" key="2">
    <source>
        <dbReference type="SAM" id="MobiDB-lite"/>
    </source>
</evidence>
<protein>
    <submittedName>
        <fullName evidence="3">Uncharacterized protein</fullName>
    </submittedName>
</protein>
<evidence type="ECO:0000256" key="1">
    <source>
        <dbReference type="ARBA" id="ARBA00022737"/>
    </source>
</evidence>
<dbReference type="Gene3D" id="2.20.110.10">
    <property type="entry name" value="Histone H3 K4-specific methyltransferase SET7/9 N-terminal domain"/>
    <property type="match status" value="2"/>
</dbReference>